<dbReference type="RefSeq" id="WP_100083111.1">
    <property type="nucleotide sequence ID" value="NZ_LT608334.1"/>
</dbReference>
<dbReference type="GO" id="GO:0005829">
    <property type="term" value="C:cytosol"/>
    <property type="evidence" value="ECO:0007669"/>
    <property type="project" value="TreeGrafter"/>
</dbReference>
<sequence>MELRQLQHFVAVAEEMHFTRAARRVNIVQSALSTSIRALEEELAAKLFMRNTRQVQLTAAGRVFLDKARLAIEAVREARDAVAAVQGLTRGRLAIGTVQSLPAFVDLPALLASFHELYPGIEVRLCQGNADHLVDKIRSGAIDLAIVPLIEAPRGIATRMIACEYLVAISAKDHPLAGRTDVPLSAFRDEPFVDFEQAWGTRQLVDTGFRHAGVERRVAFEVNDLGTLIELVSRGLGVALVPEAIAEAEAATLGVVRLAEPQMCWELAVATLAGGGDEIILDGAPKAFMDLLIAARGVDEEEEAAA</sequence>
<gene>
    <name evidence="6" type="ORF">KL86PLE_130227</name>
</gene>
<accession>A0A212LAF2</accession>
<dbReference type="Pfam" id="PF03466">
    <property type="entry name" value="LysR_substrate"/>
    <property type="match status" value="1"/>
</dbReference>
<keyword evidence="2" id="KW-0805">Transcription regulation</keyword>
<protein>
    <submittedName>
        <fullName evidence="6">Transcriptional regulator, LysR family</fullName>
    </submittedName>
</protein>
<evidence type="ECO:0000256" key="1">
    <source>
        <dbReference type="ARBA" id="ARBA00009437"/>
    </source>
</evidence>
<dbReference type="SUPFAM" id="SSF46785">
    <property type="entry name" value="Winged helix' DNA-binding domain"/>
    <property type="match status" value="1"/>
</dbReference>
<comment type="similarity">
    <text evidence="1">Belongs to the LysR transcriptional regulatory family.</text>
</comment>
<dbReference type="Gene3D" id="3.40.190.290">
    <property type="match status" value="1"/>
</dbReference>
<keyword evidence="3" id="KW-0238">DNA-binding</keyword>
<evidence type="ECO:0000313" key="6">
    <source>
        <dbReference type="EMBL" id="SCM74467.1"/>
    </source>
</evidence>
<dbReference type="PROSITE" id="PS50931">
    <property type="entry name" value="HTH_LYSR"/>
    <property type="match status" value="1"/>
</dbReference>
<dbReference type="InterPro" id="IPR005119">
    <property type="entry name" value="LysR_subst-bd"/>
</dbReference>
<dbReference type="SUPFAM" id="SSF53850">
    <property type="entry name" value="Periplasmic binding protein-like II"/>
    <property type="match status" value="1"/>
</dbReference>
<keyword evidence="4" id="KW-0804">Transcription</keyword>
<dbReference type="InterPro" id="IPR036390">
    <property type="entry name" value="WH_DNA-bd_sf"/>
</dbReference>
<dbReference type="AlphaFoldDB" id="A0A212LAF2"/>
<dbReference type="Pfam" id="PF00126">
    <property type="entry name" value="HTH_1"/>
    <property type="match status" value="1"/>
</dbReference>
<dbReference type="GO" id="GO:0003677">
    <property type="term" value="F:DNA binding"/>
    <property type="evidence" value="ECO:0007669"/>
    <property type="project" value="UniProtKB-KW"/>
</dbReference>
<evidence type="ECO:0000256" key="3">
    <source>
        <dbReference type="ARBA" id="ARBA00023125"/>
    </source>
</evidence>
<organism evidence="6">
    <name type="scientific">uncultured Pleomorphomonas sp</name>
    <dbReference type="NCBI Taxonomy" id="442121"/>
    <lineage>
        <taxon>Bacteria</taxon>
        <taxon>Pseudomonadati</taxon>
        <taxon>Pseudomonadota</taxon>
        <taxon>Alphaproteobacteria</taxon>
        <taxon>Hyphomicrobiales</taxon>
        <taxon>Pleomorphomonadaceae</taxon>
        <taxon>Pleomorphomonas</taxon>
        <taxon>environmental samples</taxon>
    </lineage>
</organism>
<evidence type="ECO:0000256" key="4">
    <source>
        <dbReference type="ARBA" id="ARBA00023163"/>
    </source>
</evidence>
<reference evidence="6" key="1">
    <citation type="submission" date="2016-08" db="EMBL/GenBank/DDBJ databases">
        <authorList>
            <person name="Seilhamer J.J."/>
        </authorList>
    </citation>
    <scope>NUCLEOTIDE SEQUENCE</scope>
    <source>
        <strain evidence="6">86</strain>
    </source>
</reference>
<name>A0A212LAF2_9HYPH</name>
<dbReference type="InterPro" id="IPR036388">
    <property type="entry name" value="WH-like_DNA-bd_sf"/>
</dbReference>
<dbReference type="InterPro" id="IPR050950">
    <property type="entry name" value="HTH-type_LysR_regulators"/>
</dbReference>
<dbReference type="Gene3D" id="1.10.10.10">
    <property type="entry name" value="Winged helix-like DNA-binding domain superfamily/Winged helix DNA-binding domain"/>
    <property type="match status" value="1"/>
</dbReference>
<dbReference type="PANTHER" id="PTHR30419:SF31">
    <property type="entry name" value="BLR3139 PROTEIN"/>
    <property type="match status" value="1"/>
</dbReference>
<evidence type="ECO:0000259" key="5">
    <source>
        <dbReference type="PROSITE" id="PS50931"/>
    </source>
</evidence>
<dbReference type="FunFam" id="1.10.10.10:FF:000001">
    <property type="entry name" value="LysR family transcriptional regulator"/>
    <property type="match status" value="1"/>
</dbReference>
<dbReference type="PRINTS" id="PR00039">
    <property type="entry name" value="HTHLYSR"/>
</dbReference>
<proteinExistence type="inferred from homology"/>
<feature type="domain" description="HTH lysR-type" evidence="5">
    <location>
        <begin position="1"/>
        <end position="58"/>
    </location>
</feature>
<dbReference type="EMBL" id="FMJD01000005">
    <property type="protein sequence ID" value="SCM74467.1"/>
    <property type="molecule type" value="Genomic_DNA"/>
</dbReference>
<dbReference type="InterPro" id="IPR000847">
    <property type="entry name" value="LysR_HTH_N"/>
</dbReference>
<dbReference type="PANTHER" id="PTHR30419">
    <property type="entry name" value="HTH-TYPE TRANSCRIPTIONAL REGULATOR YBHD"/>
    <property type="match status" value="1"/>
</dbReference>
<evidence type="ECO:0000256" key="2">
    <source>
        <dbReference type="ARBA" id="ARBA00023015"/>
    </source>
</evidence>
<dbReference type="GO" id="GO:0003700">
    <property type="term" value="F:DNA-binding transcription factor activity"/>
    <property type="evidence" value="ECO:0007669"/>
    <property type="project" value="InterPro"/>
</dbReference>